<dbReference type="Proteomes" id="UP001642900">
    <property type="component" value="Unassembled WGS sequence"/>
</dbReference>
<dbReference type="GO" id="GO:0010468">
    <property type="term" value="P:regulation of gene expression"/>
    <property type="evidence" value="ECO:0007669"/>
    <property type="project" value="TreeGrafter"/>
</dbReference>
<proteinExistence type="inferred from homology"/>
<dbReference type="Pfam" id="PF14622">
    <property type="entry name" value="Ribonucleas_3_3"/>
    <property type="match status" value="1"/>
</dbReference>
<dbReference type="CDD" id="cd10845">
    <property type="entry name" value="DSRM_RNAse_III_family"/>
    <property type="match status" value="1"/>
</dbReference>
<dbReference type="GO" id="GO:0003725">
    <property type="term" value="F:double-stranded RNA binding"/>
    <property type="evidence" value="ECO:0007669"/>
    <property type="project" value="TreeGrafter"/>
</dbReference>
<feature type="binding site" evidence="9">
    <location>
        <position position="123"/>
    </location>
    <ligand>
        <name>Mg(2+)</name>
        <dbReference type="ChEBI" id="CHEBI:18420"/>
    </ligand>
</feature>
<evidence type="ECO:0000259" key="10">
    <source>
        <dbReference type="PROSITE" id="PS50137"/>
    </source>
</evidence>
<keyword evidence="9" id="KW-0699">rRNA-binding</keyword>
<keyword evidence="8 9" id="KW-0694">RNA-binding</keyword>
<dbReference type="InterPro" id="IPR036389">
    <property type="entry name" value="RNase_III_sf"/>
</dbReference>
<evidence type="ECO:0000313" key="13">
    <source>
        <dbReference type="Proteomes" id="UP001642900"/>
    </source>
</evidence>
<dbReference type="GO" id="GO:0004525">
    <property type="term" value="F:ribonuclease III activity"/>
    <property type="evidence" value="ECO:0007669"/>
    <property type="project" value="UniProtKB-UniRule"/>
</dbReference>
<reference evidence="12 13" key="1">
    <citation type="submission" date="2020-02" db="EMBL/GenBank/DDBJ databases">
        <title>Genome sequence of strain CCNWXJ40-4.</title>
        <authorList>
            <person name="Gao J."/>
            <person name="Sun J."/>
        </authorList>
    </citation>
    <scope>NUCLEOTIDE SEQUENCE [LARGE SCALE GENOMIC DNA]</scope>
    <source>
        <strain evidence="12 13">CCNWXJ 40-4</strain>
    </source>
</reference>
<dbReference type="NCBIfam" id="TIGR02191">
    <property type="entry name" value="RNaseIII"/>
    <property type="match status" value="1"/>
</dbReference>
<keyword evidence="7 9" id="KW-0378">Hydrolase</keyword>
<comment type="cofactor">
    <cofactor evidence="9">
        <name>Mg(2+)</name>
        <dbReference type="ChEBI" id="CHEBI:18420"/>
    </cofactor>
</comment>
<dbReference type="EC" id="3.1.26.3" evidence="9"/>
<keyword evidence="6 9" id="KW-0255">Endonuclease</keyword>
<evidence type="ECO:0000256" key="7">
    <source>
        <dbReference type="ARBA" id="ARBA00022801"/>
    </source>
</evidence>
<evidence type="ECO:0000256" key="5">
    <source>
        <dbReference type="ARBA" id="ARBA00022722"/>
    </source>
</evidence>
<dbReference type="PROSITE" id="PS50142">
    <property type="entry name" value="RNASE_3_2"/>
    <property type="match status" value="1"/>
</dbReference>
<evidence type="ECO:0000256" key="4">
    <source>
        <dbReference type="ARBA" id="ARBA00022664"/>
    </source>
</evidence>
<dbReference type="SMART" id="SM00535">
    <property type="entry name" value="RIBOc"/>
    <property type="match status" value="1"/>
</dbReference>
<evidence type="ECO:0000256" key="9">
    <source>
        <dbReference type="HAMAP-Rule" id="MF_00104"/>
    </source>
</evidence>
<dbReference type="GO" id="GO:0008033">
    <property type="term" value="P:tRNA processing"/>
    <property type="evidence" value="ECO:0007669"/>
    <property type="project" value="UniProtKB-KW"/>
</dbReference>
<dbReference type="AlphaFoldDB" id="A0A6G4WGP0"/>
<dbReference type="GO" id="GO:0006397">
    <property type="term" value="P:mRNA processing"/>
    <property type="evidence" value="ECO:0007669"/>
    <property type="project" value="UniProtKB-UniRule"/>
</dbReference>
<dbReference type="PANTHER" id="PTHR11207">
    <property type="entry name" value="RIBONUCLEASE III"/>
    <property type="match status" value="1"/>
</dbReference>
<dbReference type="Pfam" id="PF00035">
    <property type="entry name" value="dsrm"/>
    <property type="match status" value="1"/>
</dbReference>
<comment type="caution">
    <text evidence="12">The sequence shown here is derived from an EMBL/GenBank/DDBJ whole genome shotgun (WGS) entry which is preliminary data.</text>
</comment>
<keyword evidence="4 9" id="KW-0507">mRNA processing</keyword>
<dbReference type="InterPro" id="IPR011907">
    <property type="entry name" value="RNase_III"/>
</dbReference>
<dbReference type="GO" id="GO:0006364">
    <property type="term" value="P:rRNA processing"/>
    <property type="evidence" value="ECO:0007669"/>
    <property type="project" value="UniProtKB-UniRule"/>
</dbReference>
<dbReference type="SUPFAM" id="SSF54768">
    <property type="entry name" value="dsRNA-binding domain-like"/>
    <property type="match status" value="1"/>
</dbReference>
<dbReference type="GO" id="GO:0046872">
    <property type="term" value="F:metal ion binding"/>
    <property type="evidence" value="ECO:0007669"/>
    <property type="project" value="UniProtKB-KW"/>
</dbReference>
<dbReference type="PANTHER" id="PTHR11207:SF0">
    <property type="entry name" value="RIBONUCLEASE 3"/>
    <property type="match status" value="1"/>
</dbReference>
<evidence type="ECO:0000313" key="12">
    <source>
        <dbReference type="EMBL" id="NGO53962.1"/>
    </source>
</evidence>
<dbReference type="FunFam" id="1.10.1520.10:FF:000001">
    <property type="entry name" value="Ribonuclease 3"/>
    <property type="match status" value="1"/>
</dbReference>
<gene>
    <name evidence="9 12" type="primary">rnc</name>
    <name evidence="12" type="ORF">G6N73_22895</name>
</gene>
<evidence type="ECO:0000256" key="1">
    <source>
        <dbReference type="ARBA" id="ARBA00000109"/>
    </source>
</evidence>
<protein>
    <recommendedName>
        <fullName evidence="9">Ribonuclease 3</fullName>
        <ecNumber evidence="9">3.1.26.3</ecNumber>
    </recommendedName>
    <alternativeName>
        <fullName evidence="9">Ribonuclease III</fullName>
        <shortName evidence="9">RNase III</shortName>
    </alternativeName>
</protein>
<feature type="active site" evidence="9">
    <location>
        <position position="54"/>
    </location>
</feature>
<comment type="similarity">
    <text evidence="2">Belongs to the ribonuclease III family.</text>
</comment>
<keyword evidence="9" id="KW-0819">tRNA processing</keyword>
<feature type="domain" description="DRBM" evidence="10">
    <location>
        <begin position="162"/>
        <end position="226"/>
    </location>
</feature>
<feature type="binding site" evidence="9">
    <location>
        <position position="126"/>
    </location>
    <ligand>
        <name>Mg(2+)</name>
        <dbReference type="ChEBI" id="CHEBI:18420"/>
    </ligand>
</feature>
<evidence type="ECO:0000256" key="6">
    <source>
        <dbReference type="ARBA" id="ARBA00022759"/>
    </source>
</evidence>
<dbReference type="SUPFAM" id="SSF69065">
    <property type="entry name" value="RNase III domain-like"/>
    <property type="match status" value="1"/>
</dbReference>
<dbReference type="Gene3D" id="3.30.160.20">
    <property type="match status" value="1"/>
</dbReference>
<comment type="subunit">
    <text evidence="9">Homodimer.</text>
</comment>
<keyword evidence="13" id="KW-1185">Reference proteome</keyword>
<name>A0A6G4WGP0_9HYPH</name>
<dbReference type="InterPro" id="IPR000999">
    <property type="entry name" value="RNase_III_dom"/>
</dbReference>
<comment type="subcellular location">
    <subcellularLocation>
        <location evidence="9">Cytoplasm</location>
    </subcellularLocation>
</comment>
<dbReference type="PROSITE" id="PS00517">
    <property type="entry name" value="RNASE_3_1"/>
    <property type="match status" value="1"/>
</dbReference>
<dbReference type="GO" id="GO:0005737">
    <property type="term" value="C:cytoplasm"/>
    <property type="evidence" value="ECO:0007669"/>
    <property type="project" value="UniProtKB-SubCell"/>
</dbReference>
<keyword evidence="3 9" id="KW-0698">rRNA processing</keyword>
<feature type="binding site" evidence="9">
    <location>
        <position position="50"/>
    </location>
    <ligand>
        <name>Mg(2+)</name>
        <dbReference type="ChEBI" id="CHEBI:18420"/>
    </ligand>
</feature>
<feature type="active site" evidence="9">
    <location>
        <position position="126"/>
    </location>
</feature>
<keyword evidence="9" id="KW-0460">Magnesium</keyword>
<evidence type="ECO:0000256" key="8">
    <source>
        <dbReference type="ARBA" id="ARBA00022884"/>
    </source>
</evidence>
<comment type="function">
    <text evidence="9">Digests double-stranded RNA. Involved in the processing of primary rRNA transcript to yield the immediate precursors to the large and small rRNAs (23S and 16S). Processes some mRNAs, and tRNAs when they are encoded in the rRNA operon. Processes pre-crRNA and tracrRNA of type II CRISPR loci if present in the organism.</text>
</comment>
<keyword evidence="9" id="KW-0479">Metal-binding</keyword>
<evidence type="ECO:0000259" key="11">
    <source>
        <dbReference type="PROSITE" id="PS50142"/>
    </source>
</evidence>
<dbReference type="CDD" id="cd00593">
    <property type="entry name" value="RIBOc"/>
    <property type="match status" value="1"/>
</dbReference>
<dbReference type="RefSeq" id="WP_165031911.1">
    <property type="nucleotide sequence ID" value="NZ_JAAKZF010000041.1"/>
</dbReference>
<dbReference type="InterPro" id="IPR014720">
    <property type="entry name" value="dsRBD_dom"/>
</dbReference>
<keyword evidence="9" id="KW-0963">Cytoplasm</keyword>
<accession>A0A6G4WGP0</accession>
<dbReference type="SMART" id="SM00358">
    <property type="entry name" value="DSRM"/>
    <property type="match status" value="1"/>
</dbReference>
<sequence>MAAKRLSEHELAEAIGERTGYVFRDTAMLRRALTHASKRGSDGADNERLEFLGDRVLGLVIAEMLFRRYPDARQGELAVRLNALVSGESCGVIAIEIGLDKLIHADPVAKAAKGRRVGNALADAVEALIAAIYLDGGLEPARAFIARHWEHRAETVAKLLRSAKTELQEWLARHDGLRPIYSIISREGPDHEPIFTVSVAAEGFPAISGAGPSRQAAEQAAAAAFLIREGVWEEEGKSS</sequence>
<evidence type="ECO:0000256" key="3">
    <source>
        <dbReference type="ARBA" id="ARBA00022552"/>
    </source>
</evidence>
<organism evidence="12 13">
    <name type="scientific">Allomesorhizobium camelthorni</name>
    <dbReference type="NCBI Taxonomy" id="475069"/>
    <lineage>
        <taxon>Bacteria</taxon>
        <taxon>Pseudomonadati</taxon>
        <taxon>Pseudomonadota</taxon>
        <taxon>Alphaproteobacteria</taxon>
        <taxon>Hyphomicrobiales</taxon>
        <taxon>Phyllobacteriaceae</taxon>
        <taxon>Allomesorhizobium</taxon>
    </lineage>
</organism>
<dbReference type="HAMAP" id="MF_00104">
    <property type="entry name" value="RNase_III"/>
    <property type="match status" value="1"/>
</dbReference>
<comment type="catalytic activity">
    <reaction evidence="1 9">
        <text>Endonucleolytic cleavage to 5'-phosphomonoester.</text>
        <dbReference type="EC" id="3.1.26.3"/>
    </reaction>
</comment>
<dbReference type="PROSITE" id="PS50137">
    <property type="entry name" value="DS_RBD"/>
    <property type="match status" value="1"/>
</dbReference>
<keyword evidence="5 9" id="KW-0540">Nuclease</keyword>
<evidence type="ECO:0000256" key="2">
    <source>
        <dbReference type="ARBA" id="ARBA00010183"/>
    </source>
</evidence>
<feature type="domain" description="RNase III" evidence="11">
    <location>
        <begin position="12"/>
        <end position="137"/>
    </location>
</feature>
<dbReference type="Gene3D" id="1.10.1520.10">
    <property type="entry name" value="Ribonuclease III domain"/>
    <property type="match status" value="1"/>
</dbReference>
<dbReference type="EMBL" id="JAAKZF010000041">
    <property type="protein sequence ID" value="NGO53962.1"/>
    <property type="molecule type" value="Genomic_DNA"/>
</dbReference>
<dbReference type="GO" id="GO:0019843">
    <property type="term" value="F:rRNA binding"/>
    <property type="evidence" value="ECO:0007669"/>
    <property type="project" value="UniProtKB-KW"/>
</dbReference>